<dbReference type="GO" id="GO:0009396">
    <property type="term" value="P:folic acid-containing compound biosynthetic process"/>
    <property type="evidence" value="ECO:0007669"/>
    <property type="project" value="TreeGrafter"/>
</dbReference>
<feature type="binding site" evidence="4">
    <location>
        <begin position="8"/>
        <end position="12"/>
    </location>
    <ligand>
        <name>ATP</name>
        <dbReference type="ChEBI" id="CHEBI:30616"/>
    </ligand>
</feature>
<feature type="compositionally biased region" description="Basic and acidic residues" evidence="6">
    <location>
        <begin position="14"/>
        <end position="28"/>
    </location>
</feature>
<evidence type="ECO:0000256" key="1">
    <source>
        <dbReference type="ARBA" id="ARBA00010638"/>
    </source>
</evidence>
<keyword evidence="3 4" id="KW-0067">ATP-binding</keyword>
<feature type="region of interest" description="Disordered" evidence="6">
    <location>
        <begin position="1"/>
        <end position="32"/>
    </location>
</feature>
<proteinExistence type="inferred from homology"/>
<comment type="similarity">
    <text evidence="1 5">Belongs to the 5-formyltetrahydrofolate cyclo-ligase family.</text>
</comment>
<dbReference type="NCBIfam" id="TIGR02727">
    <property type="entry name" value="MTHFS_bact"/>
    <property type="match status" value="1"/>
</dbReference>
<accession>A0A6B0TYL2</accession>
<dbReference type="Pfam" id="PF01812">
    <property type="entry name" value="5-FTHF_cyc-lig"/>
    <property type="match status" value="1"/>
</dbReference>
<evidence type="ECO:0000256" key="3">
    <source>
        <dbReference type="ARBA" id="ARBA00022840"/>
    </source>
</evidence>
<dbReference type="GO" id="GO:0035999">
    <property type="term" value="P:tetrahydrofolate interconversion"/>
    <property type="evidence" value="ECO:0007669"/>
    <property type="project" value="TreeGrafter"/>
</dbReference>
<dbReference type="PANTHER" id="PTHR23407">
    <property type="entry name" value="ATPASE INHIBITOR/5-FORMYLTETRAHYDROFOLATE CYCLO-LIGASE"/>
    <property type="match status" value="1"/>
</dbReference>
<dbReference type="PANTHER" id="PTHR23407:SF1">
    <property type="entry name" value="5-FORMYLTETRAHYDROFOLATE CYCLO-LIGASE"/>
    <property type="match status" value="1"/>
</dbReference>
<comment type="caution">
    <text evidence="7">The sequence shown here is derived from an EMBL/GenBank/DDBJ whole genome shotgun (WGS) entry which is preliminary data.</text>
</comment>
<evidence type="ECO:0000256" key="4">
    <source>
        <dbReference type="PIRSR" id="PIRSR006806-1"/>
    </source>
</evidence>
<evidence type="ECO:0000256" key="6">
    <source>
        <dbReference type="SAM" id="MobiDB-lite"/>
    </source>
</evidence>
<feature type="binding site" evidence="4">
    <location>
        <begin position="133"/>
        <end position="141"/>
    </location>
    <ligand>
        <name>ATP</name>
        <dbReference type="ChEBI" id="CHEBI:30616"/>
    </ligand>
</feature>
<gene>
    <name evidence="7" type="ORF">GSH16_11605</name>
</gene>
<evidence type="ECO:0000256" key="5">
    <source>
        <dbReference type="RuleBase" id="RU361279"/>
    </source>
</evidence>
<dbReference type="Gene3D" id="3.40.50.10420">
    <property type="entry name" value="NagB/RpiA/CoA transferase-like"/>
    <property type="match status" value="1"/>
</dbReference>
<evidence type="ECO:0000256" key="2">
    <source>
        <dbReference type="ARBA" id="ARBA00022741"/>
    </source>
</evidence>
<dbReference type="InterPro" id="IPR024185">
    <property type="entry name" value="FTHF_cligase-like_sf"/>
</dbReference>
<dbReference type="SUPFAM" id="SSF100950">
    <property type="entry name" value="NagB/RpiA/CoA transferase-like"/>
    <property type="match status" value="1"/>
</dbReference>
<dbReference type="Proteomes" id="UP000436016">
    <property type="component" value="Unassembled WGS sequence"/>
</dbReference>
<feature type="binding site" evidence="4">
    <location>
        <position position="54"/>
    </location>
    <ligand>
        <name>substrate</name>
    </ligand>
</feature>
<dbReference type="RefSeq" id="WP_160855279.1">
    <property type="nucleotide sequence ID" value="NZ_WUWG01000005.1"/>
</dbReference>
<dbReference type="AlphaFoldDB" id="A0A6B0TYL2"/>
<keyword evidence="2 4" id="KW-0547">Nucleotide-binding</keyword>
<feature type="binding site" evidence="4">
    <location>
        <position position="59"/>
    </location>
    <ligand>
        <name>substrate</name>
    </ligand>
</feature>
<dbReference type="PIRSF" id="PIRSF006806">
    <property type="entry name" value="FTHF_cligase"/>
    <property type="match status" value="1"/>
</dbReference>
<comment type="catalytic activity">
    <reaction evidence="5">
        <text>(6S)-5-formyl-5,6,7,8-tetrahydrofolate + ATP = (6R)-5,10-methenyltetrahydrofolate + ADP + phosphate</text>
        <dbReference type="Rhea" id="RHEA:10488"/>
        <dbReference type="ChEBI" id="CHEBI:30616"/>
        <dbReference type="ChEBI" id="CHEBI:43474"/>
        <dbReference type="ChEBI" id="CHEBI:57455"/>
        <dbReference type="ChEBI" id="CHEBI:57457"/>
        <dbReference type="ChEBI" id="CHEBI:456216"/>
        <dbReference type="EC" id="6.3.3.2"/>
    </reaction>
</comment>
<evidence type="ECO:0000313" key="7">
    <source>
        <dbReference type="EMBL" id="MXU66093.1"/>
    </source>
</evidence>
<keyword evidence="8" id="KW-1185">Reference proteome</keyword>
<dbReference type="GO" id="GO:0030272">
    <property type="term" value="F:5-formyltetrahydrofolate cyclo-ligase activity"/>
    <property type="evidence" value="ECO:0007669"/>
    <property type="project" value="UniProtKB-EC"/>
</dbReference>
<dbReference type="GO" id="GO:0005524">
    <property type="term" value="F:ATP binding"/>
    <property type="evidence" value="ECO:0007669"/>
    <property type="project" value="UniProtKB-KW"/>
</dbReference>
<protein>
    <recommendedName>
        <fullName evidence="5">5-formyltetrahydrofolate cyclo-ligase</fullName>
        <ecNumber evidence="5">6.3.3.2</ecNumber>
    </recommendedName>
</protein>
<organism evidence="7 8">
    <name type="scientific">Oceanomicrobium pacificus</name>
    <dbReference type="NCBI Taxonomy" id="2692916"/>
    <lineage>
        <taxon>Bacteria</taxon>
        <taxon>Pseudomonadati</taxon>
        <taxon>Pseudomonadota</taxon>
        <taxon>Alphaproteobacteria</taxon>
        <taxon>Rhodobacterales</taxon>
        <taxon>Paracoccaceae</taxon>
        <taxon>Oceanomicrobium</taxon>
    </lineage>
</organism>
<dbReference type="EMBL" id="WUWG01000005">
    <property type="protein sequence ID" value="MXU66093.1"/>
    <property type="molecule type" value="Genomic_DNA"/>
</dbReference>
<sequence>MSDMQTAKAAARKAAADRRAAAHAEHGPHPGSATEALRHWIAAGPRPRAIAAYLPMRTEIDPRPALIDAAAAGVPLAMPVVVERGHPLIFRAWTPDTPLVPGAFGAHVPASGALVEPDLLVVPLLAFDRRGYRLGYGGGFYDRTIAALAARHPLRTVGLAYAAQECDAVPVEATDMPLDAVITEKGVVFSADSV</sequence>
<keyword evidence="5" id="KW-0479">Metal-binding</keyword>
<comment type="cofactor">
    <cofactor evidence="5">
        <name>Mg(2+)</name>
        <dbReference type="ChEBI" id="CHEBI:18420"/>
    </cofactor>
</comment>
<dbReference type="InterPro" id="IPR037171">
    <property type="entry name" value="NagB/RpiA_transferase-like"/>
</dbReference>
<reference evidence="7 8" key="1">
    <citation type="submission" date="2019-12" db="EMBL/GenBank/DDBJ databases">
        <title>Strain KN286 was isolated from seawater, which was collected from Caroline Seamount in the tropical western Pacific.</title>
        <authorList>
            <person name="Wang Q."/>
        </authorList>
    </citation>
    <scope>NUCLEOTIDE SEQUENCE [LARGE SCALE GENOMIC DNA]</scope>
    <source>
        <strain evidence="7 8">KN286</strain>
    </source>
</reference>
<keyword evidence="7" id="KW-0436">Ligase</keyword>
<dbReference type="GO" id="GO:0046872">
    <property type="term" value="F:metal ion binding"/>
    <property type="evidence" value="ECO:0007669"/>
    <property type="project" value="UniProtKB-KW"/>
</dbReference>
<dbReference type="InterPro" id="IPR002698">
    <property type="entry name" value="FTHF_cligase"/>
</dbReference>
<keyword evidence="5" id="KW-0460">Magnesium</keyword>
<dbReference type="EC" id="6.3.3.2" evidence="5"/>
<name>A0A6B0TYL2_9RHOB</name>
<evidence type="ECO:0000313" key="8">
    <source>
        <dbReference type="Proteomes" id="UP000436016"/>
    </source>
</evidence>